<dbReference type="RefSeq" id="WP_020975814.1">
    <property type="nucleotide sequence ID" value="NC_022198.1"/>
</dbReference>
<keyword evidence="2" id="KW-1185">Reference proteome</keyword>
<evidence type="ECO:0000313" key="2">
    <source>
        <dbReference type="Proteomes" id="UP000016943"/>
    </source>
</evidence>
<gene>
    <name evidence="1" type="ORF">CARG_02550</name>
</gene>
<accession>U3GTP7</accession>
<dbReference type="PATRIC" id="fig|1348662.3.peg.503"/>
<evidence type="ECO:0000313" key="1">
    <source>
        <dbReference type="EMBL" id="AGU14669.1"/>
    </source>
</evidence>
<organism evidence="1 2">
    <name type="scientific">Corynebacterium argentoratense DSM 44202</name>
    <dbReference type="NCBI Taxonomy" id="1348662"/>
    <lineage>
        <taxon>Bacteria</taxon>
        <taxon>Bacillati</taxon>
        <taxon>Actinomycetota</taxon>
        <taxon>Actinomycetes</taxon>
        <taxon>Mycobacteriales</taxon>
        <taxon>Corynebacteriaceae</taxon>
        <taxon>Corynebacterium</taxon>
    </lineage>
</organism>
<proteinExistence type="predicted"/>
<reference evidence="1 2" key="1">
    <citation type="journal article" date="2013" name="Genome Announc.">
        <title>Whole-Genome Sequence of the Clinical Strain Corynebacterium argentoratense DSM 44202, Isolated from a Human Throat Specimen.</title>
        <authorList>
            <person name="Bomholt C."/>
            <person name="Glaub A."/>
            <person name="Gravermann K."/>
            <person name="Albersmeier A."/>
            <person name="Brinkrolf K."/>
            <person name="Ruckert C."/>
            <person name="Tauch A."/>
        </authorList>
    </citation>
    <scope>NUCLEOTIDE SEQUENCE [LARGE SCALE GENOMIC DNA]</scope>
    <source>
        <strain evidence="1">DSM 44202</strain>
    </source>
</reference>
<sequence>MNVLENNDLRALFDRYGLDYSVDSAPGYCTVATLDLNCMGAYDVNLEFHEDHVVIELWVDHDIEYVPQCLQTDYWLRIKAPIWMADHIAYVTARQQKEES</sequence>
<name>U3GTP7_9CORY</name>
<dbReference type="KEGG" id="caz:CARG_02550"/>
<dbReference type="Proteomes" id="UP000016943">
    <property type="component" value="Chromosome"/>
</dbReference>
<dbReference type="EMBL" id="CP006365">
    <property type="protein sequence ID" value="AGU14669.1"/>
    <property type="molecule type" value="Genomic_DNA"/>
</dbReference>
<dbReference type="GeneID" id="78249351"/>
<dbReference type="HOGENOM" id="CLU_2301036_0_0_11"/>
<dbReference type="AlphaFoldDB" id="U3GTP7"/>
<dbReference type="STRING" id="1348662.CARG_02550"/>
<protein>
    <submittedName>
        <fullName evidence="1">Uncharacterized protein</fullName>
    </submittedName>
</protein>